<evidence type="ECO:0000259" key="4">
    <source>
        <dbReference type="PROSITE" id="PS51192"/>
    </source>
</evidence>
<feature type="domain" description="Helicase ATP-binding" evidence="4">
    <location>
        <begin position="63"/>
        <end position="224"/>
    </location>
</feature>
<dbReference type="SUPFAM" id="SSF52540">
    <property type="entry name" value="P-loop containing nucleoside triphosphate hydrolases"/>
    <property type="match status" value="1"/>
</dbReference>
<keyword evidence="1" id="KW-0067">ATP-binding</keyword>
<feature type="coiled-coil region" evidence="2">
    <location>
        <begin position="426"/>
        <end position="463"/>
    </location>
</feature>
<reference evidence="6" key="1">
    <citation type="journal article" date="2014" name="Genome Announc.">
        <title>Genome sequence of the yeast Cyberlindnera fabianii (Hansenula fabianii).</title>
        <authorList>
            <person name="Freel K.C."/>
            <person name="Sarilar V."/>
            <person name="Neuveglise C."/>
            <person name="Devillers H."/>
            <person name="Friedrich A."/>
            <person name="Schacherer J."/>
        </authorList>
    </citation>
    <scope>NUCLEOTIDE SEQUENCE</scope>
    <source>
        <strain evidence="6">YJS4271</strain>
    </source>
</reference>
<keyword evidence="1" id="KW-0547">Nucleotide-binding</keyword>
<dbReference type="SMART" id="SM00487">
    <property type="entry name" value="DEXDc"/>
    <property type="match status" value="1"/>
</dbReference>
<dbReference type="GO" id="GO:0032042">
    <property type="term" value="P:mitochondrial DNA metabolic process"/>
    <property type="evidence" value="ECO:0007669"/>
    <property type="project" value="TreeGrafter"/>
</dbReference>
<dbReference type="Pfam" id="PF04851">
    <property type="entry name" value="ResIII"/>
    <property type="match status" value="1"/>
</dbReference>
<organism evidence="6">
    <name type="scientific">Cyberlindnera fabianii</name>
    <name type="common">Yeast</name>
    <name type="synonym">Hansenula fabianii</name>
    <dbReference type="NCBI Taxonomy" id="36022"/>
    <lineage>
        <taxon>Eukaryota</taxon>
        <taxon>Fungi</taxon>
        <taxon>Dikarya</taxon>
        <taxon>Ascomycota</taxon>
        <taxon>Saccharomycotina</taxon>
        <taxon>Saccharomycetes</taxon>
        <taxon>Phaffomycetales</taxon>
        <taxon>Phaffomycetaceae</taxon>
        <taxon>Cyberlindnera</taxon>
    </lineage>
</organism>
<dbReference type="CDD" id="cd18032">
    <property type="entry name" value="DEXHc_RE_I_III_res"/>
    <property type="match status" value="1"/>
</dbReference>
<name>A0A061AZP5_CYBFA</name>
<dbReference type="PROSITE" id="PS51192">
    <property type="entry name" value="HELICASE_ATP_BIND_1"/>
    <property type="match status" value="1"/>
</dbReference>
<evidence type="ECO:0000256" key="1">
    <source>
        <dbReference type="ARBA" id="ARBA00022806"/>
    </source>
</evidence>
<feature type="domain" description="Helicase C-terminal" evidence="5">
    <location>
        <begin position="278"/>
        <end position="437"/>
    </location>
</feature>
<dbReference type="InterPro" id="IPR014001">
    <property type="entry name" value="Helicase_ATP-bd"/>
</dbReference>
<keyword evidence="2" id="KW-0175">Coiled coil</keyword>
<dbReference type="OrthoDB" id="16911at2759"/>
<keyword evidence="1" id="KW-0378">Hydrolase</keyword>
<dbReference type="GO" id="GO:0005759">
    <property type="term" value="C:mitochondrial matrix"/>
    <property type="evidence" value="ECO:0007669"/>
    <property type="project" value="TreeGrafter"/>
</dbReference>
<dbReference type="PhylomeDB" id="A0A061AZP5"/>
<dbReference type="SMART" id="SM00490">
    <property type="entry name" value="HELICc"/>
    <property type="match status" value="1"/>
</dbReference>
<dbReference type="Gene3D" id="3.40.50.300">
    <property type="entry name" value="P-loop containing nucleotide triphosphate hydrolases"/>
    <property type="match status" value="2"/>
</dbReference>
<dbReference type="InterPro" id="IPR001650">
    <property type="entry name" value="Helicase_C-like"/>
</dbReference>
<keyword evidence="1" id="KW-0347">Helicase</keyword>
<evidence type="ECO:0000259" key="5">
    <source>
        <dbReference type="PROSITE" id="PS51194"/>
    </source>
</evidence>
<accession>A0A061AZP5</accession>
<dbReference type="AlphaFoldDB" id="A0A061AZP5"/>
<dbReference type="GO" id="GO:0061749">
    <property type="term" value="F:forked DNA-dependent helicase activity"/>
    <property type="evidence" value="ECO:0007669"/>
    <property type="project" value="TreeGrafter"/>
</dbReference>
<dbReference type="PANTHER" id="PTHR47396">
    <property type="entry name" value="TYPE I RESTRICTION ENZYME ECOKI R PROTEIN"/>
    <property type="match status" value="1"/>
</dbReference>
<evidence type="ECO:0000256" key="2">
    <source>
        <dbReference type="SAM" id="Coils"/>
    </source>
</evidence>
<gene>
    <name evidence="6" type="ORF">CYFA0S_11e00452g</name>
</gene>
<dbReference type="CDD" id="cd18799">
    <property type="entry name" value="SF2_C_EcoAI-like"/>
    <property type="match status" value="1"/>
</dbReference>
<dbReference type="PANTHER" id="PTHR47396:SF1">
    <property type="entry name" value="ATP-DEPENDENT HELICASE IRC3-RELATED"/>
    <property type="match status" value="1"/>
</dbReference>
<proteinExistence type="predicted"/>
<evidence type="ECO:0000313" key="6">
    <source>
        <dbReference type="EMBL" id="CDR43121.1"/>
    </source>
</evidence>
<sequence length="764" mass="87686">MLIMVSRNLILCRRLLPLTRRERFMPSLCLVSHLASPRRHLATQQMNLKLRPYQQDCISNCLEALEENKRRIAVSLPTGGGKTVIFSSLIDKVQPRNEHGQKTLILVHRKELAFQAATTCKRMNPQMNVQVEMGDHWADPDTADVVVASVQTLIRGRLNKFDPKDFKLLIVDEAHHAAADSYIHVFDYFNITPTSDVALVGFSATIRREDKKSLDSVFDEIVFHLDLDKMILNKHLSDAKFTTVKLENADMSKVKSKNGEFVMRSLSAVMNTPTNNELVLHTFRHFQENHKIKSTLLFGINIEHVTDLCALFNANGIHAESVTSKSKKLDRDRIVKNFKDGKIPVLMNCGIFTEGTDMPNIDCLLLVRPTKSQTLLIQMIGRGLRLHDSKDFCHIIDFVGVNGVDVVSTPTLRGLPSSLELDGLTLEEMEDRKKRLDVELRDKEEKERAKQKAEKKMAETRAMAVKQRLREGLKDPNVETEINLDTFKSIELSTFENFAAFVRHMEVNEEALKRYKSIDRFFIKSAVHAWVNGIPENVWVLPVPKKHRAAHLRLQIHPDGISKDFWKDVDASHIYTSKKPALNIKSKLYTLSLYEERAQFKDKWNYPFNRYQKRYSASLVMEVTDDIRKALSFAKRVMDLSEASAYVDLTKFAKWRKTPSTPKQIEFAWSSIQAVMKGEEQKNRDLVKGILENMNKGEMSDLLTAHNIFRTEVLKRFVRGCIKRARKMKASNQSMFVQQGQPAQTTELEQQCDESNTTEQLETR</sequence>
<dbReference type="GO" id="GO:0070125">
    <property type="term" value="P:mitochondrial translational elongation"/>
    <property type="evidence" value="ECO:0007669"/>
    <property type="project" value="TreeGrafter"/>
</dbReference>
<dbReference type="GO" id="GO:0005524">
    <property type="term" value="F:ATP binding"/>
    <property type="evidence" value="ECO:0007669"/>
    <property type="project" value="InterPro"/>
</dbReference>
<evidence type="ECO:0000256" key="3">
    <source>
        <dbReference type="SAM" id="MobiDB-lite"/>
    </source>
</evidence>
<dbReference type="EMBL" id="LK052896">
    <property type="protein sequence ID" value="CDR43121.1"/>
    <property type="molecule type" value="Genomic_DNA"/>
</dbReference>
<dbReference type="GO" id="GO:0036121">
    <property type="term" value="F:double-stranded DNA helicase activity"/>
    <property type="evidence" value="ECO:0007669"/>
    <property type="project" value="TreeGrafter"/>
</dbReference>
<dbReference type="GO" id="GO:0000403">
    <property type="term" value="F:Y-form DNA binding"/>
    <property type="evidence" value="ECO:0007669"/>
    <property type="project" value="TreeGrafter"/>
</dbReference>
<protein>
    <submittedName>
        <fullName evidence="6">CYFA0S11e00452g1_1</fullName>
    </submittedName>
</protein>
<dbReference type="InterPro" id="IPR027417">
    <property type="entry name" value="P-loop_NTPase"/>
</dbReference>
<dbReference type="InterPro" id="IPR050742">
    <property type="entry name" value="Helicase_Restrict-Modif_Enz"/>
</dbReference>
<dbReference type="PROSITE" id="PS51194">
    <property type="entry name" value="HELICASE_CTER"/>
    <property type="match status" value="1"/>
</dbReference>
<feature type="region of interest" description="Disordered" evidence="3">
    <location>
        <begin position="732"/>
        <end position="764"/>
    </location>
</feature>
<dbReference type="GO" id="GO:0016787">
    <property type="term" value="F:hydrolase activity"/>
    <property type="evidence" value="ECO:0007669"/>
    <property type="project" value="InterPro"/>
</dbReference>
<dbReference type="Pfam" id="PF00271">
    <property type="entry name" value="Helicase_C"/>
    <property type="match status" value="1"/>
</dbReference>
<dbReference type="VEuPathDB" id="FungiDB:BON22_2828"/>
<dbReference type="InterPro" id="IPR006935">
    <property type="entry name" value="Helicase/UvrB_N"/>
</dbReference>